<name>A0A5B7F5E7_PORTR</name>
<comment type="caution">
    <text evidence="1">The sequence shown here is derived from an EMBL/GenBank/DDBJ whole genome shotgun (WGS) entry which is preliminary data.</text>
</comment>
<sequence length="134" mass="13813">MLEGAWRAVGWVPRAKSRHNVCVEAASGQLQSVSQQLPGGPNESLAAPASSVGVPQRCLPLEESGCSECCSSLCTYNFACVIKVKPLPAVLWAAYHCGVCGAAVGLGAGQILCSGRLSDGLSPMKKAREAQGRG</sequence>
<proteinExistence type="predicted"/>
<gene>
    <name evidence="1" type="ORF">E2C01_034313</name>
</gene>
<organism evidence="1 2">
    <name type="scientific">Portunus trituberculatus</name>
    <name type="common">Swimming crab</name>
    <name type="synonym">Neptunus trituberculatus</name>
    <dbReference type="NCBI Taxonomy" id="210409"/>
    <lineage>
        <taxon>Eukaryota</taxon>
        <taxon>Metazoa</taxon>
        <taxon>Ecdysozoa</taxon>
        <taxon>Arthropoda</taxon>
        <taxon>Crustacea</taxon>
        <taxon>Multicrustacea</taxon>
        <taxon>Malacostraca</taxon>
        <taxon>Eumalacostraca</taxon>
        <taxon>Eucarida</taxon>
        <taxon>Decapoda</taxon>
        <taxon>Pleocyemata</taxon>
        <taxon>Brachyura</taxon>
        <taxon>Eubrachyura</taxon>
        <taxon>Portunoidea</taxon>
        <taxon>Portunidae</taxon>
        <taxon>Portuninae</taxon>
        <taxon>Portunus</taxon>
    </lineage>
</organism>
<evidence type="ECO:0000313" key="1">
    <source>
        <dbReference type="EMBL" id="MPC40747.1"/>
    </source>
</evidence>
<accession>A0A5B7F5E7</accession>
<reference evidence="1 2" key="1">
    <citation type="submission" date="2019-05" db="EMBL/GenBank/DDBJ databases">
        <title>Another draft genome of Portunus trituberculatus and its Hox gene families provides insights of decapod evolution.</title>
        <authorList>
            <person name="Jeong J.-H."/>
            <person name="Song I."/>
            <person name="Kim S."/>
            <person name="Choi T."/>
            <person name="Kim D."/>
            <person name="Ryu S."/>
            <person name="Kim W."/>
        </authorList>
    </citation>
    <scope>NUCLEOTIDE SEQUENCE [LARGE SCALE GENOMIC DNA]</scope>
    <source>
        <tissue evidence="1">Muscle</tissue>
    </source>
</reference>
<protein>
    <submittedName>
        <fullName evidence="1">Uncharacterized protein</fullName>
    </submittedName>
</protein>
<dbReference type="EMBL" id="VSRR010004799">
    <property type="protein sequence ID" value="MPC40747.1"/>
    <property type="molecule type" value="Genomic_DNA"/>
</dbReference>
<evidence type="ECO:0000313" key="2">
    <source>
        <dbReference type="Proteomes" id="UP000324222"/>
    </source>
</evidence>
<dbReference type="Proteomes" id="UP000324222">
    <property type="component" value="Unassembled WGS sequence"/>
</dbReference>
<keyword evidence="2" id="KW-1185">Reference proteome</keyword>
<dbReference type="AlphaFoldDB" id="A0A5B7F5E7"/>